<protein>
    <submittedName>
        <fullName evidence="5">AraC family transcriptional regulator</fullName>
    </submittedName>
</protein>
<evidence type="ECO:0000313" key="5">
    <source>
        <dbReference type="EMBL" id="POH37588.1"/>
    </source>
</evidence>
<evidence type="ECO:0000256" key="1">
    <source>
        <dbReference type="ARBA" id="ARBA00023015"/>
    </source>
</evidence>
<keyword evidence="1" id="KW-0805">Transcription regulation</keyword>
<dbReference type="PANTHER" id="PTHR43280">
    <property type="entry name" value="ARAC-FAMILY TRANSCRIPTIONAL REGULATOR"/>
    <property type="match status" value="1"/>
</dbReference>
<dbReference type="GO" id="GO:0003700">
    <property type="term" value="F:DNA-binding transcription factor activity"/>
    <property type="evidence" value="ECO:0007669"/>
    <property type="project" value="InterPro"/>
</dbReference>
<dbReference type="Gene3D" id="1.10.10.60">
    <property type="entry name" value="Homeodomain-like"/>
    <property type="match status" value="2"/>
</dbReference>
<dbReference type="Pfam" id="PF07883">
    <property type="entry name" value="Cupin_2"/>
    <property type="match status" value="1"/>
</dbReference>
<sequence>MSTSMELLEFEYANPVKCIYHRPVGEKYVVPHWHEAIEITFVEKGNPGKMYLEGQEYSLSQDDVYVTNSRLIHSFDTVITPDQRIITLLINYDWLRNCLPKTIRNKKIELIKAPKKDSQRAAFAKLIELIKQVKDIQVQNVDEYEHLHQLSLTVELVSILIKNFVVDKKVEQKIPEVISMAIEDFHNQYSSDLRLTDMAKKYNYSYAYFSKLFKRYLGMSPKKYLTLLRIQNAAELIEKTDDKLTTIVVKTGFPDEKSFYAAFKGKYGKTPSEYRKQLQVTTE</sequence>
<accession>A0A2P4R8K6</accession>
<dbReference type="EMBL" id="PPWZ01000012">
    <property type="protein sequence ID" value="POH37588.1"/>
    <property type="molecule type" value="Genomic_DNA"/>
</dbReference>
<dbReference type="InterPro" id="IPR011051">
    <property type="entry name" value="RmlC_Cupin_sf"/>
</dbReference>
<reference evidence="5" key="1">
    <citation type="submission" date="2018-01" db="EMBL/GenBank/DDBJ databases">
        <title>Genome sequnecing of Lactobacillus formosensis KACC 18721.</title>
        <authorList>
            <person name="Kim S.-J."/>
            <person name="Heo J."/>
        </authorList>
    </citation>
    <scope>NUCLEOTIDE SEQUENCE</scope>
    <source>
        <strain evidence="5">KACC 18721</strain>
    </source>
</reference>
<dbReference type="InterPro" id="IPR018060">
    <property type="entry name" value="HTH_AraC"/>
</dbReference>
<evidence type="ECO:0000259" key="4">
    <source>
        <dbReference type="PROSITE" id="PS01124"/>
    </source>
</evidence>
<keyword evidence="2" id="KW-0238">DNA-binding</keyword>
<dbReference type="SUPFAM" id="SSF46689">
    <property type="entry name" value="Homeodomain-like"/>
    <property type="match status" value="2"/>
</dbReference>
<dbReference type="Gene3D" id="2.60.120.10">
    <property type="entry name" value="Jelly Rolls"/>
    <property type="match status" value="1"/>
</dbReference>
<keyword evidence="3" id="KW-0804">Transcription</keyword>
<dbReference type="PROSITE" id="PS01124">
    <property type="entry name" value="HTH_ARAC_FAMILY_2"/>
    <property type="match status" value="1"/>
</dbReference>
<evidence type="ECO:0000256" key="2">
    <source>
        <dbReference type="ARBA" id="ARBA00023125"/>
    </source>
</evidence>
<dbReference type="InterPro" id="IPR009057">
    <property type="entry name" value="Homeodomain-like_sf"/>
</dbReference>
<proteinExistence type="predicted"/>
<gene>
    <name evidence="5" type="ORF">C2R26_02000</name>
</gene>
<dbReference type="SUPFAM" id="SSF51182">
    <property type="entry name" value="RmlC-like cupins"/>
    <property type="match status" value="1"/>
</dbReference>
<name>A0A2P4R8K6_9LACO</name>
<dbReference type="AlphaFoldDB" id="A0A2P4R8K6"/>
<dbReference type="GO" id="GO:0043565">
    <property type="term" value="F:sequence-specific DNA binding"/>
    <property type="evidence" value="ECO:0007669"/>
    <property type="project" value="InterPro"/>
</dbReference>
<dbReference type="Pfam" id="PF12833">
    <property type="entry name" value="HTH_18"/>
    <property type="match status" value="1"/>
</dbReference>
<dbReference type="InterPro" id="IPR014710">
    <property type="entry name" value="RmlC-like_jellyroll"/>
</dbReference>
<organism evidence="5">
    <name type="scientific">Companilactobacillus formosensis</name>
    <dbReference type="NCBI Taxonomy" id="1617889"/>
    <lineage>
        <taxon>Bacteria</taxon>
        <taxon>Bacillati</taxon>
        <taxon>Bacillota</taxon>
        <taxon>Bacilli</taxon>
        <taxon>Lactobacillales</taxon>
        <taxon>Lactobacillaceae</taxon>
        <taxon>Companilactobacillus</taxon>
    </lineage>
</organism>
<dbReference type="SMART" id="SM00342">
    <property type="entry name" value="HTH_ARAC"/>
    <property type="match status" value="1"/>
</dbReference>
<dbReference type="InterPro" id="IPR013096">
    <property type="entry name" value="Cupin_2"/>
</dbReference>
<comment type="caution">
    <text evidence="5">The sequence shown here is derived from an EMBL/GenBank/DDBJ whole genome shotgun (WGS) entry which is preliminary data.</text>
</comment>
<feature type="domain" description="HTH araC/xylS-type" evidence="4">
    <location>
        <begin position="175"/>
        <end position="277"/>
    </location>
</feature>
<evidence type="ECO:0000256" key="3">
    <source>
        <dbReference type="ARBA" id="ARBA00023163"/>
    </source>
</evidence>
<dbReference type="PANTHER" id="PTHR43280:SF2">
    <property type="entry name" value="HTH-TYPE TRANSCRIPTIONAL REGULATOR EXSA"/>
    <property type="match status" value="1"/>
</dbReference>